<feature type="region of interest" description="Disordered" evidence="1">
    <location>
        <begin position="98"/>
        <end position="130"/>
    </location>
</feature>
<accession>A0A6L6QNT2</accession>
<organism evidence="3 4">
    <name type="scientific">Massilia eburnea</name>
    <dbReference type="NCBI Taxonomy" id="1776165"/>
    <lineage>
        <taxon>Bacteria</taxon>
        <taxon>Pseudomonadati</taxon>
        <taxon>Pseudomonadota</taxon>
        <taxon>Betaproteobacteria</taxon>
        <taxon>Burkholderiales</taxon>
        <taxon>Oxalobacteraceae</taxon>
        <taxon>Telluria group</taxon>
        <taxon>Massilia</taxon>
    </lineage>
</organism>
<feature type="compositionally biased region" description="Low complexity" evidence="1">
    <location>
        <begin position="99"/>
        <end position="120"/>
    </location>
</feature>
<dbReference type="Proteomes" id="UP000472320">
    <property type="component" value="Unassembled WGS sequence"/>
</dbReference>
<feature type="region of interest" description="Disordered" evidence="1">
    <location>
        <begin position="36"/>
        <end position="75"/>
    </location>
</feature>
<name>A0A6L6QNT2_9BURK</name>
<keyword evidence="4" id="KW-1185">Reference proteome</keyword>
<dbReference type="RefSeq" id="WP_155456657.1">
    <property type="nucleotide sequence ID" value="NZ_WNKX01000026.1"/>
</dbReference>
<feature type="signal peptide" evidence="2">
    <location>
        <begin position="1"/>
        <end position="18"/>
    </location>
</feature>
<proteinExistence type="predicted"/>
<comment type="caution">
    <text evidence="3">The sequence shown here is derived from an EMBL/GenBank/DDBJ whole genome shotgun (WGS) entry which is preliminary data.</text>
</comment>
<dbReference type="AlphaFoldDB" id="A0A6L6QNT2"/>
<feature type="compositionally biased region" description="Gly residues" evidence="1">
    <location>
        <begin position="53"/>
        <end position="71"/>
    </location>
</feature>
<dbReference type="OrthoDB" id="9181795at2"/>
<gene>
    <name evidence="3" type="ORF">GM658_24330</name>
</gene>
<reference evidence="3 4" key="1">
    <citation type="submission" date="2019-11" db="EMBL/GenBank/DDBJ databases">
        <title>Type strains purchased from KCTC, JCM and DSMZ.</title>
        <authorList>
            <person name="Lu H."/>
        </authorList>
    </citation>
    <scope>NUCLEOTIDE SEQUENCE [LARGE SCALE GENOMIC DNA]</scope>
    <source>
        <strain evidence="3 4">JCM 31587</strain>
    </source>
</reference>
<evidence type="ECO:0000256" key="2">
    <source>
        <dbReference type="SAM" id="SignalP"/>
    </source>
</evidence>
<protein>
    <submittedName>
        <fullName evidence="3">Uncharacterized protein</fullName>
    </submittedName>
</protein>
<evidence type="ECO:0000313" key="4">
    <source>
        <dbReference type="Proteomes" id="UP000472320"/>
    </source>
</evidence>
<keyword evidence="2" id="KW-0732">Signal</keyword>
<sequence>MKRGLPALLLLLAAQAGAQSFASMGRLFTTPAERAQLDAQRSQAPASALGANSGQGGAGGPGSAGAPGGTGSAESLPGMAGAVPCAAGSAPGCTPPPGMAAASPAGQAGPAALGPGDAGPSEQGVQEPPGLRLDGVIRRSNGPTVLIVNGAVQPAPPGGVTRGTVTLQADGHSIVLKPGQRYDPATGEVHEAAH</sequence>
<evidence type="ECO:0000256" key="1">
    <source>
        <dbReference type="SAM" id="MobiDB-lite"/>
    </source>
</evidence>
<evidence type="ECO:0000313" key="3">
    <source>
        <dbReference type="EMBL" id="MTW13744.1"/>
    </source>
</evidence>
<dbReference type="EMBL" id="WNKX01000026">
    <property type="protein sequence ID" value="MTW13744.1"/>
    <property type="molecule type" value="Genomic_DNA"/>
</dbReference>
<feature type="chain" id="PRO_5026999208" evidence="2">
    <location>
        <begin position="19"/>
        <end position="194"/>
    </location>
</feature>